<dbReference type="SUPFAM" id="SSF55486">
    <property type="entry name" value="Metalloproteases ('zincins'), catalytic domain"/>
    <property type="match status" value="1"/>
</dbReference>
<dbReference type="GO" id="GO:0016485">
    <property type="term" value="P:protein processing"/>
    <property type="evidence" value="ECO:0007669"/>
    <property type="project" value="TreeGrafter"/>
</dbReference>
<dbReference type="InterPro" id="IPR018497">
    <property type="entry name" value="Peptidase_M13_C"/>
</dbReference>
<evidence type="ECO:0000256" key="7">
    <source>
        <dbReference type="ARBA" id="ARBA00022833"/>
    </source>
</evidence>
<dbReference type="InterPro" id="IPR000718">
    <property type="entry name" value="Peptidase_M13"/>
</dbReference>
<keyword evidence="5" id="KW-0479">Metal-binding</keyword>
<keyword evidence="8" id="KW-0482">Metalloprotease</keyword>
<dbReference type="CDD" id="cd08662">
    <property type="entry name" value="M13"/>
    <property type="match status" value="1"/>
</dbReference>
<evidence type="ECO:0000259" key="11">
    <source>
        <dbReference type="Pfam" id="PF05649"/>
    </source>
</evidence>
<feature type="domain" description="Peptidase M13 N-terminal" evidence="11">
    <location>
        <begin position="61"/>
        <end position="204"/>
    </location>
</feature>
<protein>
    <submittedName>
        <fullName evidence="12">CSON008347 protein</fullName>
    </submittedName>
</protein>
<dbReference type="Pfam" id="PF01431">
    <property type="entry name" value="Peptidase_M13"/>
    <property type="match status" value="1"/>
</dbReference>
<dbReference type="GO" id="GO:0046872">
    <property type="term" value="F:metal ion binding"/>
    <property type="evidence" value="ECO:0007669"/>
    <property type="project" value="UniProtKB-KW"/>
</dbReference>
<keyword evidence="9" id="KW-0732">Signal</keyword>
<keyword evidence="6" id="KW-0378">Hydrolase</keyword>
<dbReference type="PROSITE" id="PS51885">
    <property type="entry name" value="NEPRILYSIN"/>
    <property type="match status" value="1"/>
</dbReference>
<evidence type="ECO:0000256" key="1">
    <source>
        <dbReference type="ARBA" id="ARBA00001947"/>
    </source>
</evidence>
<dbReference type="Gene3D" id="1.10.1380.10">
    <property type="entry name" value="Neutral endopeptidase , domain2"/>
    <property type="match status" value="2"/>
</dbReference>
<accession>A0A336MYA2</accession>
<name>A0A336MYA2_CULSO</name>
<evidence type="ECO:0000256" key="4">
    <source>
        <dbReference type="ARBA" id="ARBA00022670"/>
    </source>
</evidence>
<dbReference type="AlphaFoldDB" id="A0A336MYA2"/>
<dbReference type="Pfam" id="PF05649">
    <property type="entry name" value="Peptidase_M13_N"/>
    <property type="match status" value="2"/>
</dbReference>
<gene>
    <name evidence="12" type="primary">CSON008347</name>
</gene>
<sequence length="590" mass="69109">MLLLILTLISILSLPNVYSSTSRRSVFYDLKSDHDESICFTADCVQTASRIRSWMNFSENPCNNFYEYACGGFMSNIEPSIKKKITPFTTLNTDILKQISKILQEDKKYNEIYPFQIAKQIYKKCIKEGNEFNEELNFEDILIQSSYNLVSSIAKWPLFNGTQWDKESWSWIDVIQTLRNMELQYDGLLFDLTLVRDQRNTSKLLLKKDVEVYMINIPYFTELRKILKRTPKKMIANYFFIKTLIVITDHYTFNNTDDQCVSLTKRLLPVSVNAMYIRASFPEIPKDAIRITVNMKKQLQRMIKRSDWIDAGTKIKALEKLEYMTIQLGYSDVFLNDSKIENYYNGLELKENSTLIEDVMAINLFKTNKKFRQYRRILKNPPKYSEVTSVNSFYDVDRNAVSIPVSLLQSSFFGVKRLNYLNYASFGSIVAYAISNSFSLLGHLRDQHGNLVTWWEDDTYEHYINKTKCLKTQYDNYHENNKTITITDRIISSLFSDTFSSKASYLAYKDWSKRHSDELGLPFIKLTPIQLFWISLGQMHCSNSKDLVSKHSVETQYRVNGVFRHLSEFSEDFHCPTESFMNPSKKCELF</sequence>
<feature type="signal peptide" evidence="9">
    <location>
        <begin position="1"/>
        <end position="19"/>
    </location>
</feature>
<keyword evidence="7" id="KW-0862">Zinc</keyword>
<dbReference type="InterPro" id="IPR024079">
    <property type="entry name" value="MetalloPept_cat_dom_sf"/>
</dbReference>
<evidence type="ECO:0000256" key="5">
    <source>
        <dbReference type="ARBA" id="ARBA00022723"/>
    </source>
</evidence>
<dbReference type="Gene3D" id="3.40.390.10">
    <property type="entry name" value="Collagenase (Catalytic Domain)"/>
    <property type="match status" value="2"/>
</dbReference>
<dbReference type="OMA" id="PRTACET"/>
<dbReference type="GO" id="GO:0005886">
    <property type="term" value="C:plasma membrane"/>
    <property type="evidence" value="ECO:0007669"/>
    <property type="project" value="UniProtKB-SubCell"/>
</dbReference>
<dbReference type="InterPro" id="IPR008753">
    <property type="entry name" value="Peptidase_M13_N"/>
</dbReference>
<organism evidence="12">
    <name type="scientific">Culicoides sonorensis</name>
    <name type="common">Biting midge</name>
    <dbReference type="NCBI Taxonomy" id="179676"/>
    <lineage>
        <taxon>Eukaryota</taxon>
        <taxon>Metazoa</taxon>
        <taxon>Ecdysozoa</taxon>
        <taxon>Arthropoda</taxon>
        <taxon>Hexapoda</taxon>
        <taxon>Insecta</taxon>
        <taxon>Pterygota</taxon>
        <taxon>Neoptera</taxon>
        <taxon>Endopterygota</taxon>
        <taxon>Diptera</taxon>
        <taxon>Nematocera</taxon>
        <taxon>Chironomoidea</taxon>
        <taxon>Ceratopogonidae</taxon>
        <taxon>Ceratopogoninae</taxon>
        <taxon>Culicoides</taxon>
        <taxon>Monoculicoides</taxon>
    </lineage>
</organism>
<evidence type="ECO:0000256" key="2">
    <source>
        <dbReference type="ARBA" id="ARBA00004401"/>
    </source>
</evidence>
<dbReference type="InterPro" id="IPR042089">
    <property type="entry name" value="Peptidase_M13_dom_2"/>
</dbReference>
<comment type="similarity">
    <text evidence="3">Belongs to the peptidase M13 family.</text>
</comment>
<evidence type="ECO:0000256" key="6">
    <source>
        <dbReference type="ARBA" id="ARBA00022801"/>
    </source>
</evidence>
<dbReference type="VEuPathDB" id="VectorBase:CSON008347"/>
<evidence type="ECO:0000256" key="9">
    <source>
        <dbReference type="SAM" id="SignalP"/>
    </source>
</evidence>
<evidence type="ECO:0000313" key="12">
    <source>
        <dbReference type="EMBL" id="SSX34675.1"/>
    </source>
</evidence>
<feature type="domain" description="Peptidase M13 C-terminal" evidence="10">
    <location>
        <begin position="391"/>
        <end position="589"/>
    </location>
</feature>
<dbReference type="GO" id="GO:0004222">
    <property type="term" value="F:metalloendopeptidase activity"/>
    <property type="evidence" value="ECO:0007669"/>
    <property type="project" value="InterPro"/>
</dbReference>
<evidence type="ECO:0000256" key="3">
    <source>
        <dbReference type="ARBA" id="ARBA00007357"/>
    </source>
</evidence>
<dbReference type="PANTHER" id="PTHR11733">
    <property type="entry name" value="ZINC METALLOPROTEASE FAMILY M13 NEPRILYSIN-RELATED"/>
    <property type="match status" value="1"/>
</dbReference>
<reference evidence="12" key="1">
    <citation type="submission" date="2018-07" db="EMBL/GenBank/DDBJ databases">
        <authorList>
            <person name="Quirk P.G."/>
            <person name="Krulwich T.A."/>
        </authorList>
    </citation>
    <scope>NUCLEOTIDE SEQUENCE</scope>
</reference>
<evidence type="ECO:0000259" key="10">
    <source>
        <dbReference type="Pfam" id="PF01431"/>
    </source>
</evidence>
<comment type="cofactor">
    <cofactor evidence="1">
        <name>Zn(2+)</name>
        <dbReference type="ChEBI" id="CHEBI:29105"/>
    </cofactor>
</comment>
<keyword evidence="4" id="KW-0645">Protease</keyword>
<feature type="domain" description="Peptidase M13 N-terminal" evidence="11">
    <location>
        <begin position="209"/>
        <end position="330"/>
    </location>
</feature>
<dbReference type="EMBL" id="UFQT01003165">
    <property type="protein sequence ID" value="SSX34675.1"/>
    <property type="molecule type" value="Genomic_DNA"/>
</dbReference>
<evidence type="ECO:0000256" key="8">
    <source>
        <dbReference type="ARBA" id="ARBA00023049"/>
    </source>
</evidence>
<comment type="subcellular location">
    <subcellularLocation>
        <location evidence="2">Cell membrane</location>
        <topology evidence="2">Single-pass type II membrane protein</topology>
    </subcellularLocation>
</comment>
<feature type="chain" id="PRO_5016372606" evidence="9">
    <location>
        <begin position="20"/>
        <end position="590"/>
    </location>
</feature>
<proteinExistence type="inferred from homology"/>
<dbReference type="PANTHER" id="PTHR11733:SF224">
    <property type="entry name" value="NEPRILYSIN-2"/>
    <property type="match status" value="1"/>
</dbReference>